<dbReference type="GO" id="GO:0055052">
    <property type="term" value="C:ATP-binding cassette (ABC) transporter complex, substrate-binding subunit-containing"/>
    <property type="evidence" value="ECO:0007669"/>
    <property type="project" value="TreeGrafter"/>
</dbReference>
<evidence type="ECO:0000313" key="6">
    <source>
        <dbReference type="Proteomes" id="UP000249260"/>
    </source>
</evidence>
<evidence type="ECO:0000256" key="2">
    <source>
        <dbReference type="ARBA" id="ARBA00022448"/>
    </source>
</evidence>
<evidence type="ECO:0000256" key="4">
    <source>
        <dbReference type="SAM" id="SignalP"/>
    </source>
</evidence>
<dbReference type="GO" id="GO:1901982">
    <property type="term" value="F:maltose binding"/>
    <property type="evidence" value="ECO:0007669"/>
    <property type="project" value="TreeGrafter"/>
</dbReference>
<keyword evidence="2" id="KW-0813">Transport</keyword>
<accession>A0A328TWB1</accession>
<dbReference type="CDD" id="cd14748">
    <property type="entry name" value="PBP2_UgpB"/>
    <property type="match status" value="1"/>
</dbReference>
<dbReference type="PANTHER" id="PTHR30061">
    <property type="entry name" value="MALTOSE-BINDING PERIPLASMIC PROTEIN"/>
    <property type="match status" value="1"/>
</dbReference>
<reference evidence="5 6" key="1">
    <citation type="submission" date="2018-06" db="EMBL/GenBank/DDBJ databases">
        <title>Paenibacillus montanisoli sp. nov., isolated from mountain area soil.</title>
        <authorList>
            <person name="Wu M."/>
        </authorList>
    </citation>
    <scope>NUCLEOTIDE SEQUENCE [LARGE SCALE GENOMIC DNA]</scope>
    <source>
        <strain evidence="5 6">RA17</strain>
    </source>
</reference>
<comment type="similarity">
    <text evidence="1">Belongs to the bacterial solute-binding protein 1 family.</text>
</comment>
<dbReference type="GO" id="GO:0015768">
    <property type="term" value="P:maltose transport"/>
    <property type="evidence" value="ECO:0007669"/>
    <property type="project" value="TreeGrafter"/>
</dbReference>
<dbReference type="PANTHER" id="PTHR30061:SF50">
    <property type="entry name" value="MALTOSE_MALTODEXTRIN-BINDING PERIPLASMIC PROTEIN"/>
    <property type="match status" value="1"/>
</dbReference>
<keyword evidence="3 4" id="KW-0732">Signal</keyword>
<organism evidence="5 6">
    <name type="scientific">Paenibacillus montanisoli</name>
    <dbReference type="NCBI Taxonomy" id="2081970"/>
    <lineage>
        <taxon>Bacteria</taxon>
        <taxon>Bacillati</taxon>
        <taxon>Bacillota</taxon>
        <taxon>Bacilli</taxon>
        <taxon>Bacillales</taxon>
        <taxon>Paenibacillaceae</taxon>
        <taxon>Paenibacillus</taxon>
    </lineage>
</organism>
<evidence type="ECO:0000256" key="3">
    <source>
        <dbReference type="ARBA" id="ARBA00022729"/>
    </source>
</evidence>
<name>A0A328TWB1_9BACL</name>
<dbReference type="AlphaFoldDB" id="A0A328TWB1"/>
<dbReference type="InterPro" id="IPR006059">
    <property type="entry name" value="SBP"/>
</dbReference>
<dbReference type="Proteomes" id="UP000249260">
    <property type="component" value="Unassembled WGS sequence"/>
</dbReference>
<dbReference type="EMBL" id="QLUW01000004">
    <property type="protein sequence ID" value="RAP74787.1"/>
    <property type="molecule type" value="Genomic_DNA"/>
</dbReference>
<proteinExistence type="inferred from homology"/>
<dbReference type="Gene3D" id="3.40.190.10">
    <property type="entry name" value="Periplasmic binding protein-like II"/>
    <property type="match status" value="1"/>
</dbReference>
<gene>
    <name evidence="5" type="ORF">DL346_22375</name>
</gene>
<sequence>MKKTVSALTALVLFAGVAAGCGNNATNQSSTSSANGNEEQVTLKYWMYQTDPFINANKKLIADYEKAHPNVKIDIESFPWDDYVQKIQAAYIGNEAPDIAQVFGSWVPALSKAGLLAEVPNKDKYDAELYPAALGAYELNGKLYGVPGEFNLENGGILVNTKLYKEASDPTTWDQLMATAKKLTVYENDAPKIFGFDFYGDSVTFLFLSLILQQGGKYWTDDNMVDFNTPEAAKALQTVVDIKTKEKIADLSRTTYSYEDTFKGDTAMTFVGPWVNALGKDYQTTDFKYIKMPSFTGTSDAFAAESGWGEIVSESSEHKDVALDFLQFITNEENSRYWNATSSTIPAYKAVAEDPEYLSQNPALKPSLEDLKNGTWIGPIENRDFFFKQIYDNYEKAVKVGAPVDLVLKDAQQAINDMLTKERSK</sequence>
<dbReference type="PROSITE" id="PS51257">
    <property type="entry name" value="PROKAR_LIPOPROTEIN"/>
    <property type="match status" value="1"/>
</dbReference>
<dbReference type="GO" id="GO:0042956">
    <property type="term" value="P:maltodextrin transmembrane transport"/>
    <property type="evidence" value="ECO:0007669"/>
    <property type="project" value="TreeGrafter"/>
</dbReference>
<evidence type="ECO:0000313" key="5">
    <source>
        <dbReference type="EMBL" id="RAP74787.1"/>
    </source>
</evidence>
<dbReference type="RefSeq" id="WP_112884574.1">
    <property type="nucleotide sequence ID" value="NZ_QLUW01000004.1"/>
</dbReference>
<dbReference type="OrthoDB" id="9795467at2"/>
<comment type="caution">
    <text evidence="5">The sequence shown here is derived from an EMBL/GenBank/DDBJ whole genome shotgun (WGS) entry which is preliminary data.</text>
</comment>
<feature type="chain" id="PRO_5039495028" evidence="4">
    <location>
        <begin position="21"/>
        <end position="425"/>
    </location>
</feature>
<evidence type="ECO:0000256" key="1">
    <source>
        <dbReference type="ARBA" id="ARBA00008520"/>
    </source>
</evidence>
<feature type="signal peptide" evidence="4">
    <location>
        <begin position="1"/>
        <end position="20"/>
    </location>
</feature>
<protein>
    <submittedName>
        <fullName evidence="5">ABC transporter substrate-binding protein</fullName>
    </submittedName>
</protein>
<dbReference type="Pfam" id="PF13416">
    <property type="entry name" value="SBP_bac_8"/>
    <property type="match status" value="1"/>
</dbReference>
<keyword evidence="6" id="KW-1185">Reference proteome</keyword>
<dbReference type="SUPFAM" id="SSF53850">
    <property type="entry name" value="Periplasmic binding protein-like II"/>
    <property type="match status" value="1"/>
</dbReference>